<dbReference type="EMBL" id="LGUC01000001">
    <property type="protein sequence ID" value="KPN30592.1"/>
    <property type="molecule type" value="Genomic_DNA"/>
</dbReference>
<evidence type="ECO:0000256" key="1">
    <source>
        <dbReference type="SAM" id="MobiDB-lite"/>
    </source>
</evidence>
<dbReference type="InterPro" id="IPR058427">
    <property type="entry name" value="DUF8114"/>
</dbReference>
<dbReference type="STRING" id="699431.SY89_01328"/>
<dbReference type="PATRIC" id="fig|699431.3.peg.1358"/>
<feature type="region of interest" description="Disordered" evidence="1">
    <location>
        <begin position="118"/>
        <end position="191"/>
    </location>
</feature>
<dbReference type="Pfam" id="PF26419">
    <property type="entry name" value="DUF8114"/>
    <property type="match status" value="1"/>
</dbReference>
<reference evidence="3" key="1">
    <citation type="submission" date="2013-11" db="EMBL/GenBank/DDBJ databases">
        <authorList>
            <person name="Hoang H.T."/>
            <person name="Killian M.L."/>
            <person name="Madson D.M."/>
            <person name="Arruda P.H.E."/>
            <person name="Sun D."/>
            <person name="Schwartz K.J."/>
            <person name="Yoon K."/>
        </authorList>
    </citation>
    <scope>NUCLEOTIDE SEQUENCE [LARGE SCALE GENOMIC DNA]</scope>
    <source>
        <strain evidence="3">CDK2</strain>
    </source>
</reference>
<sequence length="191" mass="21872">MAKVSVGLRGWRFDEDEVFTDDGEWAPLDDMPDDSRNRLLRLGLLMDQPCDACYLKHGEEEKRRANPAAIVYGEPGDEVLLCDEHEGDFLYWFREEGGSELAGEEQFRDEFHEWFAAGNRAPDGYGPDEHVEEAPDELPDLPTPEEAQRRLEQSVEFEEKRYDLRAPDGDEEGEEDLDVADLDLDTEYPSG</sequence>
<gene>
    <name evidence="2" type="ORF">SY89_01328</name>
</gene>
<feature type="compositionally biased region" description="Acidic residues" evidence="1">
    <location>
        <begin position="169"/>
        <end position="191"/>
    </location>
</feature>
<dbReference type="OrthoDB" id="341007at2157"/>
<dbReference type="RefSeq" id="WP_054583519.1">
    <property type="nucleotide sequence ID" value="NZ_LGUC01000001.1"/>
</dbReference>
<organism evidence="2 3">
    <name type="scientific">Halolamina pelagica</name>
    <dbReference type="NCBI Taxonomy" id="699431"/>
    <lineage>
        <taxon>Archaea</taxon>
        <taxon>Methanobacteriati</taxon>
        <taxon>Methanobacteriota</taxon>
        <taxon>Stenosarchaea group</taxon>
        <taxon>Halobacteria</taxon>
        <taxon>Halobacteriales</taxon>
        <taxon>Haloferacaceae</taxon>
    </lineage>
</organism>
<protein>
    <submittedName>
        <fullName evidence="2">Uncharacterized protein</fullName>
    </submittedName>
</protein>
<name>A0A0P7GAX2_9EURY</name>
<dbReference type="AlphaFoldDB" id="A0A0P7GAX2"/>
<feature type="compositionally biased region" description="Basic and acidic residues" evidence="1">
    <location>
        <begin position="146"/>
        <end position="168"/>
    </location>
</feature>
<dbReference type="Proteomes" id="UP000050535">
    <property type="component" value="Unassembled WGS sequence"/>
</dbReference>
<proteinExistence type="predicted"/>
<keyword evidence="3" id="KW-1185">Reference proteome</keyword>
<evidence type="ECO:0000313" key="3">
    <source>
        <dbReference type="Proteomes" id="UP000050535"/>
    </source>
</evidence>
<evidence type="ECO:0000313" key="2">
    <source>
        <dbReference type="EMBL" id="KPN30592.1"/>
    </source>
</evidence>
<accession>A0A0P7GAX2</accession>
<comment type="caution">
    <text evidence="2">The sequence shown here is derived from an EMBL/GenBank/DDBJ whole genome shotgun (WGS) entry which is preliminary data.</text>
</comment>